<evidence type="ECO:0000256" key="1">
    <source>
        <dbReference type="SAM" id="MobiDB-lite"/>
    </source>
</evidence>
<sequence>MRRCSRAAKTNSLDRSPSLPIGRTSKKVTRCNTSHKRTPKVLCCEGTLPLSAPTQSADDDVFLSDAPDAPKAPKASTFALPMPIPTTPSAIFTTNNSHLTPTPTKKYHYQ</sequence>
<evidence type="ECO:0000313" key="2">
    <source>
        <dbReference type="EMBL" id="KAJ8063646.1"/>
    </source>
</evidence>
<protein>
    <submittedName>
        <fullName evidence="2">Uncharacterized protein</fullName>
    </submittedName>
</protein>
<feature type="compositionally biased region" description="Polar residues" evidence="1">
    <location>
        <begin position="87"/>
        <end position="103"/>
    </location>
</feature>
<dbReference type="EMBL" id="JAPEIS010000008">
    <property type="protein sequence ID" value="KAJ8063646.1"/>
    <property type="molecule type" value="Genomic_DNA"/>
</dbReference>
<proteinExistence type="predicted"/>
<accession>A0A9X0DHF0</accession>
<dbReference type="Proteomes" id="UP001152300">
    <property type="component" value="Unassembled WGS sequence"/>
</dbReference>
<evidence type="ECO:0000313" key="3">
    <source>
        <dbReference type="Proteomes" id="UP001152300"/>
    </source>
</evidence>
<feature type="compositionally biased region" description="Low complexity" evidence="1">
    <location>
        <begin position="65"/>
        <end position="75"/>
    </location>
</feature>
<gene>
    <name evidence="2" type="ORF">OCU04_007510</name>
</gene>
<organism evidence="2 3">
    <name type="scientific">Sclerotinia nivalis</name>
    <dbReference type="NCBI Taxonomy" id="352851"/>
    <lineage>
        <taxon>Eukaryota</taxon>
        <taxon>Fungi</taxon>
        <taxon>Dikarya</taxon>
        <taxon>Ascomycota</taxon>
        <taxon>Pezizomycotina</taxon>
        <taxon>Leotiomycetes</taxon>
        <taxon>Helotiales</taxon>
        <taxon>Sclerotiniaceae</taxon>
        <taxon>Sclerotinia</taxon>
    </lineage>
</organism>
<comment type="caution">
    <text evidence="2">The sequence shown here is derived from an EMBL/GenBank/DDBJ whole genome shotgun (WGS) entry which is preliminary data.</text>
</comment>
<keyword evidence="3" id="KW-1185">Reference proteome</keyword>
<reference evidence="2" key="1">
    <citation type="submission" date="2022-11" db="EMBL/GenBank/DDBJ databases">
        <title>Genome Resource of Sclerotinia nivalis Strain SnTB1, a Plant Pathogen Isolated from American Ginseng.</title>
        <authorList>
            <person name="Fan S."/>
        </authorList>
    </citation>
    <scope>NUCLEOTIDE SEQUENCE</scope>
    <source>
        <strain evidence="2">SnTB1</strain>
    </source>
</reference>
<name>A0A9X0DHF0_9HELO</name>
<feature type="region of interest" description="Disordered" evidence="1">
    <location>
        <begin position="58"/>
        <end position="110"/>
    </location>
</feature>
<feature type="region of interest" description="Disordered" evidence="1">
    <location>
        <begin position="1"/>
        <end position="32"/>
    </location>
</feature>
<dbReference type="AlphaFoldDB" id="A0A9X0DHF0"/>